<dbReference type="Proteomes" id="UP000887013">
    <property type="component" value="Unassembled WGS sequence"/>
</dbReference>
<sequence>MQKFKISNKSNPITSRLRHLSSKAKRQTWTSGSFTGWNGIACFENPFRMGRRGGGGRADIELKLKCRLGRTADVEADNSISRTTSYWPYSRFKNGDRGRRGSKGL</sequence>
<dbReference type="EMBL" id="BMAW01076847">
    <property type="protein sequence ID" value="GFU03406.1"/>
    <property type="molecule type" value="Genomic_DNA"/>
</dbReference>
<name>A0A8X6UC47_NEPPI</name>
<reference evidence="1" key="1">
    <citation type="submission" date="2020-08" db="EMBL/GenBank/DDBJ databases">
        <title>Multicomponent nature underlies the extraordinary mechanical properties of spider dragline silk.</title>
        <authorList>
            <person name="Kono N."/>
            <person name="Nakamura H."/>
            <person name="Mori M."/>
            <person name="Yoshida Y."/>
            <person name="Ohtoshi R."/>
            <person name="Malay A.D."/>
            <person name="Moran D.A.P."/>
            <person name="Tomita M."/>
            <person name="Numata K."/>
            <person name="Arakawa K."/>
        </authorList>
    </citation>
    <scope>NUCLEOTIDE SEQUENCE</scope>
</reference>
<accession>A0A8X6UC47</accession>
<organism evidence="1 2">
    <name type="scientific">Nephila pilipes</name>
    <name type="common">Giant wood spider</name>
    <name type="synonym">Nephila maculata</name>
    <dbReference type="NCBI Taxonomy" id="299642"/>
    <lineage>
        <taxon>Eukaryota</taxon>
        <taxon>Metazoa</taxon>
        <taxon>Ecdysozoa</taxon>
        <taxon>Arthropoda</taxon>
        <taxon>Chelicerata</taxon>
        <taxon>Arachnida</taxon>
        <taxon>Araneae</taxon>
        <taxon>Araneomorphae</taxon>
        <taxon>Entelegynae</taxon>
        <taxon>Araneoidea</taxon>
        <taxon>Nephilidae</taxon>
        <taxon>Nephila</taxon>
    </lineage>
</organism>
<gene>
    <name evidence="1" type="ORF">NPIL_388211</name>
</gene>
<evidence type="ECO:0000313" key="2">
    <source>
        <dbReference type="Proteomes" id="UP000887013"/>
    </source>
</evidence>
<evidence type="ECO:0000313" key="1">
    <source>
        <dbReference type="EMBL" id="GFU03406.1"/>
    </source>
</evidence>
<protein>
    <submittedName>
        <fullName evidence="1">Uncharacterized protein</fullName>
    </submittedName>
</protein>
<dbReference type="AlphaFoldDB" id="A0A8X6UC47"/>
<proteinExistence type="predicted"/>
<comment type="caution">
    <text evidence="1">The sequence shown here is derived from an EMBL/GenBank/DDBJ whole genome shotgun (WGS) entry which is preliminary data.</text>
</comment>
<keyword evidence="2" id="KW-1185">Reference proteome</keyword>